<dbReference type="EMBL" id="KZ623386">
    <property type="protein sequence ID" value="PNS23303.1"/>
    <property type="molecule type" value="Genomic_DNA"/>
</dbReference>
<protein>
    <submittedName>
        <fullName evidence="2">Uncharacterized protein</fullName>
    </submittedName>
</protein>
<sequence>MCTHLDGQMLGKMGREILVNHFTCKGFLFFLSRKWKADSCALSVNKSGLLDKRLLEVLERNLRFEIGHLMLRKWGLIVNNVMLLV</sequence>
<dbReference type="EMBL" id="CM009306">
    <property type="protein sequence ID" value="PNS96256.1"/>
    <property type="molecule type" value="Genomic_DNA"/>
</dbReference>
<organism evidence="2 3">
    <name type="scientific">Populus trichocarpa</name>
    <name type="common">Western balsam poplar</name>
    <name type="synonym">Populus balsamifera subsp. trichocarpa</name>
    <dbReference type="NCBI Taxonomy" id="3694"/>
    <lineage>
        <taxon>Eukaryota</taxon>
        <taxon>Viridiplantae</taxon>
        <taxon>Streptophyta</taxon>
        <taxon>Embryophyta</taxon>
        <taxon>Tracheophyta</taxon>
        <taxon>Spermatophyta</taxon>
        <taxon>Magnoliopsida</taxon>
        <taxon>eudicotyledons</taxon>
        <taxon>Gunneridae</taxon>
        <taxon>Pentapetalae</taxon>
        <taxon>rosids</taxon>
        <taxon>fabids</taxon>
        <taxon>Malpighiales</taxon>
        <taxon>Salicaceae</taxon>
        <taxon>Saliceae</taxon>
        <taxon>Populus</taxon>
    </lineage>
</organism>
<reference evidence="2" key="2">
    <citation type="submission" date="2017-07" db="EMBL/GenBank/DDBJ databases">
        <title>WGS assembly of Populus trichocarpa.</title>
        <authorList>
            <person name="Tuskan G."/>
            <person name="Difazio S."/>
            <person name="Jansson S."/>
            <person name="Bohlmann J."/>
            <person name="Grigoriev I."/>
            <person name="Hellsten U."/>
            <person name="Putnam N."/>
            <person name="Ralph S."/>
            <person name="Rombauts S."/>
            <person name="Salamov A."/>
            <person name="Schein J."/>
            <person name="Sterck L."/>
            <person name="Aerts A."/>
            <person name="Bhalerao R."/>
            <person name="Bhalerao R."/>
            <person name="Blaudez D."/>
            <person name="Boerjan W."/>
            <person name="Brun A."/>
            <person name="Brunner A."/>
            <person name="Busov V."/>
            <person name="Campbell M."/>
            <person name="Carlson J."/>
            <person name="Chalot M."/>
            <person name="Chapman J."/>
            <person name="Chen G."/>
            <person name="Cooper D."/>
            <person name="Coutinho P."/>
            <person name="Couturier J."/>
            <person name="Covert S."/>
            <person name="Cronk Q."/>
            <person name="Cunningham R."/>
            <person name="Davis J."/>
            <person name="Degroeve S."/>
            <person name="Dejardin A."/>
            <person name="Depamphilis C."/>
            <person name="Detter J."/>
            <person name="Dirks B."/>
            <person name="Dubchak I."/>
            <person name="Duplessis S."/>
            <person name="Ehlting J."/>
            <person name="Ellis B."/>
            <person name="Gendler K."/>
            <person name="Goodstein D."/>
            <person name="Gribskov M."/>
            <person name="Grimwood J."/>
            <person name="Groover A."/>
            <person name="Gunter L."/>
            <person name="Hamberger B."/>
            <person name="Heinze B."/>
            <person name="Helariutta Y."/>
            <person name="Henrissat B."/>
            <person name="Holligan D."/>
            <person name="Holt R."/>
            <person name="Huang W."/>
            <person name="Islam-Faridi N."/>
            <person name="Jones S."/>
            <person name="Jones-Rhoades M."/>
            <person name="Jorgensen R."/>
            <person name="Joshi C."/>
            <person name="Kangasjarvi J."/>
            <person name="Karlsson J."/>
            <person name="Kelleher C."/>
            <person name="Kirkpatrick R."/>
            <person name="Kirst M."/>
            <person name="Kohler A."/>
            <person name="Kalluri U."/>
            <person name="Larimer F."/>
            <person name="Leebens-Mack J."/>
            <person name="Leple J."/>
            <person name="Locascio P."/>
            <person name="Lou Y."/>
            <person name="Lucas S."/>
            <person name="Martin F."/>
            <person name="Montanini B."/>
            <person name="Napoli C."/>
            <person name="Nelson D."/>
            <person name="Nelson C."/>
            <person name="Nieminen K."/>
            <person name="Nilsson O."/>
            <person name="Pereda V."/>
            <person name="Peter G."/>
            <person name="Philippe R."/>
            <person name="Pilate G."/>
            <person name="Poliakov A."/>
            <person name="Razumovskaya J."/>
            <person name="Richardson P."/>
            <person name="Rinaldi C."/>
            <person name="Ritland K."/>
            <person name="Rouze P."/>
            <person name="Ryaboy D."/>
            <person name="Schmutz J."/>
            <person name="Schrader J."/>
            <person name="Segerman B."/>
            <person name="Shin H."/>
            <person name="Siddiqui A."/>
            <person name="Sterky F."/>
            <person name="Terry A."/>
            <person name="Tsai C."/>
            <person name="Uberbacher E."/>
            <person name="Unneberg P."/>
            <person name="Vahala J."/>
            <person name="Wall K."/>
            <person name="Wessler S."/>
            <person name="Yang G."/>
            <person name="Yin T."/>
            <person name="Douglas C."/>
            <person name="Marra M."/>
            <person name="Sandberg G."/>
            <person name="Van De Peer Y."/>
            <person name="Rokhsar D."/>
        </authorList>
    </citation>
    <scope>NUCLEOTIDE SEQUENCE</scope>
    <source>
        <strain evidence="2">Nisqually-1</strain>
    </source>
</reference>
<gene>
    <name evidence="2" type="ORF">POPTR_017G106000</name>
    <name evidence="1" type="ORF">POPTR_T073400</name>
</gene>
<accession>A0A2K1X651</accession>
<dbReference type="AlphaFoldDB" id="A0A2K1X651"/>
<evidence type="ECO:0000313" key="1">
    <source>
        <dbReference type="EMBL" id="PNS23303.1"/>
    </source>
</evidence>
<reference evidence="2 3" key="1">
    <citation type="journal article" date="2006" name="Science">
        <title>The genome of black cottonwood, Populus trichocarpa (Torr. &amp; Gray).</title>
        <authorList>
            <person name="Tuskan G.A."/>
            <person name="Difazio S."/>
            <person name="Jansson S."/>
            <person name="Bohlmann J."/>
            <person name="Grigoriev I."/>
            <person name="Hellsten U."/>
            <person name="Putnam N."/>
            <person name="Ralph S."/>
            <person name="Rombauts S."/>
            <person name="Salamov A."/>
            <person name="Schein J."/>
            <person name="Sterck L."/>
            <person name="Aerts A."/>
            <person name="Bhalerao R.R."/>
            <person name="Bhalerao R.P."/>
            <person name="Blaudez D."/>
            <person name="Boerjan W."/>
            <person name="Brun A."/>
            <person name="Brunner A."/>
            <person name="Busov V."/>
            <person name="Campbell M."/>
            <person name="Carlson J."/>
            <person name="Chalot M."/>
            <person name="Chapman J."/>
            <person name="Chen G.L."/>
            <person name="Cooper D."/>
            <person name="Coutinho P.M."/>
            <person name="Couturier J."/>
            <person name="Covert S."/>
            <person name="Cronk Q."/>
            <person name="Cunningham R."/>
            <person name="Davis J."/>
            <person name="Degroeve S."/>
            <person name="Dejardin A."/>
            <person name="Depamphilis C."/>
            <person name="Detter J."/>
            <person name="Dirks B."/>
            <person name="Dubchak I."/>
            <person name="Duplessis S."/>
            <person name="Ehlting J."/>
            <person name="Ellis B."/>
            <person name="Gendler K."/>
            <person name="Goodstein D."/>
            <person name="Gribskov M."/>
            <person name="Grimwood J."/>
            <person name="Groover A."/>
            <person name="Gunter L."/>
            <person name="Hamberger B."/>
            <person name="Heinze B."/>
            <person name="Helariutta Y."/>
            <person name="Henrissat B."/>
            <person name="Holligan D."/>
            <person name="Holt R."/>
            <person name="Huang W."/>
            <person name="Islam-Faridi N."/>
            <person name="Jones S."/>
            <person name="Jones-Rhoades M."/>
            <person name="Jorgensen R."/>
            <person name="Joshi C."/>
            <person name="Kangasjarvi J."/>
            <person name="Karlsson J."/>
            <person name="Kelleher C."/>
            <person name="Kirkpatrick R."/>
            <person name="Kirst M."/>
            <person name="Kohler A."/>
            <person name="Kalluri U."/>
            <person name="Larimer F."/>
            <person name="Leebens-Mack J."/>
            <person name="Leple J.C."/>
            <person name="Locascio P."/>
            <person name="Lou Y."/>
            <person name="Lucas S."/>
            <person name="Martin F."/>
            <person name="Montanini B."/>
            <person name="Napoli C."/>
            <person name="Nelson D.R."/>
            <person name="Nelson C."/>
            <person name="Nieminen K."/>
            <person name="Nilsson O."/>
            <person name="Pereda V."/>
            <person name="Peter G."/>
            <person name="Philippe R."/>
            <person name="Pilate G."/>
            <person name="Poliakov A."/>
            <person name="Razumovskaya J."/>
            <person name="Richardson P."/>
            <person name="Rinaldi C."/>
            <person name="Ritland K."/>
            <person name="Rouze P."/>
            <person name="Ryaboy D."/>
            <person name="Schmutz J."/>
            <person name="Schrader J."/>
            <person name="Segerman B."/>
            <person name="Shin H."/>
            <person name="Siddiqui A."/>
            <person name="Sterky F."/>
            <person name="Terry A."/>
            <person name="Tsai C.J."/>
            <person name="Uberbacher E."/>
            <person name="Unneberg P."/>
            <person name="Vahala J."/>
            <person name="Wall K."/>
            <person name="Wessler S."/>
            <person name="Yang G."/>
            <person name="Yin T."/>
            <person name="Douglas C."/>
            <person name="Marra M."/>
            <person name="Sandberg G."/>
            <person name="Van de Peer Y."/>
            <person name="Rokhsar D."/>
        </authorList>
    </citation>
    <scope>NUCLEOTIDE SEQUENCE [LARGE SCALE GENOMIC DNA]</scope>
    <source>
        <strain evidence="3">cv. Nisqually</strain>
        <strain evidence="2">Nisqually-1</strain>
    </source>
</reference>
<dbReference type="Proteomes" id="UP000006729">
    <property type="component" value="Chromosome 17"/>
</dbReference>
<keyword evidence="3" id="KW-1185">Reference proteome</keyword>
<evidence type="ECO:0000313" key="3">
    <source>
        <dbReference type="Proteomes" id="UP000006729"/>
    </source>
</evidence>
<evidence type="ECO:0000313" key="2">
    <source>
        <dbReference type="EMBL" id="PNS96256.1"/>
    </source>
</evidence>
<proteinExistence type="predicted"/>
<name>A0A2K1X651_POPTR</name>